<gene>
    <name evidence="2" type="ORF">S101395_01341</name>
</gene>
<feature type="transmembrane region" description="Helical" evidence="1">
    <location>
        <begin position="144"/>
        <end position="170"/>
    </location>
</feature>
<keyword evidence="1" id="KW-1133">Transmembrane helix</keyword>
<evidence type="ECO:0000313" key="2">
    <source>
        <dbReference type="EMBL" id="ASB87851.1"/>
    </source>
</evidence>
<evidence type="ECO:0000313" key="3">
    <source>
        <dbReference type="Proteomes" id="UP000196877"/>
    </source>
</evidence>
<evidence type="ECO:0000256" key="1">
    <source>
        <dbReference type="SAM" id="Phobius"/>
    </source>
</evidence>
<evidence type="ECO:0008006" key="4">
    <source>
        <dbReference type="Google" id="ProtNLM"/>
    </source>
</evidence>
<accession>A0ABM6LF29</accession>
<keyword evidence="3" id="KW-1185">Reference proteome</keyword>
<proteinExistence type="predicted"/>
<feature type="transmembrane region" description="Helical" evidence="1">
    <location>
        <begin position="176"/>
        <end position="197"/>
    </location>
</feature>
<organism evidence="2 3">
    <name type="scientific">Bacillus sonorensis</name>
    <dbReference type="NCBI Taxonomy" id="119858"/>
    <lineage>
        <taxon>Bacteria</taxon>
        <taxon>Bacillati</taxon>
        <taxon>Bacillota</taxon>
        <taxon>Bacilli</taxon>
        <taxon>Bacillales</taxon>
        <taxon>Bacillaceae</taxon>
        <taxon>Bacillus</taxon>
    </lineage>
</organism>
<dbReference type="GeneID" id="92854699"/>
<feature type="transmembrane region" description="Helical" evidence="1">
    <location>
        <begin position="25"/>
        <end position="50"/>
    </location>
</feature>
<dbReference type="Proteomes" id="UP000196877">
    <property type="component" value="Chromosome"/>
</dbReference>
<sequence length="230" mass="27280">MEQDVSMERVLSFCEWVMRFAYTNLLWFLFTILGLGVFGFMPATTALFAVMRKWIMGRSDIPVFKTFWMAYREEFFRSNALGCIMAAAGIILYIDLAFIYPENVFLYILRFVIMVFGFLFLIMFFYMFPLLAHFDWKKRMYLKFSLILGVSYLQYTLTMIALVILLLAAFAYLPGIIPFFSVSLVSYLIMWLAYQVFKRAGAAEPKNGHIPRTYNARWSRLWCVFYHERR</sequence>
<name>A0ABM6LF29_9BACI</name>
<dbReference type="Pfam" id="PF04854">
    <property type="entry name" value="DUF624"/>
    <property type="match status" value="1"/>
</dbReference>
<protein>
    <recommendedName>
        <fullName evidence="4">DUF624 domain-containing protein</fullName>
    </recommendedName>
</protein>
<feature type="transmembrane region" description="Helical" evidence="1">
    <location>
        <begin position="79"/>
        <end position="101"/>
    </location>
</feature>
<dbReference type="EMBL" id="CP021920">
    <property type="protein sequence ID" value="ASB87851.1"/>
    <property type="molecule type" value="Genomic_DNA"/>
</dbReference>
<dbReference type="InterPro" id="IPR006938">
    <property type="entry name" value="DUF624"/>
</dbReference>
<reference evidence="2 3" key="1">
    <citation type="submission" date="2017-06" db="EMBL/GenBank/DDBJ databases">
        <title>Genome sequence of Bacillus sonorensis strain SRCM101395.</title>
        <authorList>
            <person name="Cho S.H."/>
        </authorList>
    </citation>
    <scope>NUCLEOTIDE SEQUENCE [LARGE SCALE GENOMIC DNA]</scope>
    <source>
        <strain evidence="2 3">SRCM101395</strain>
    </source>
</reference>
<dbReference type="RefSeq" id="WP_006636123.1">
    <property type="nucleotide sequence ID" value="NZ_BORD01000003.1"/>
</dbReference>
<keyword evidence="1" id="KW-0472">Membrane</keyword>
<feature type="transmembrane region" description="Helical" evidence="1">
    <location>
        <begin position="107"/>
        <end position="132"/>
    </location>
</feature>
<keyword evidence="1" id="KW-0812">Transmembrane</keyword>